<dbReference type="PANTHER" id="PTHR13604">
    <property type="entry name" value="DC12-RELATED"/>
    <property type="match status" value="1"/>
</dbReference>
<keyword evidence="4 8" id="KW-0378">Hydrolase</keyword>
<comment type="similarity">
    <text evidence="1 8">Belongs to the SOS response-associated peptidase family.</text>
</comment>
<dbReference type="InterPro" id="IPR003738">
    <property type="entry name" value="SRAP"/>
</dbReference>
<dbReference type="PANTHER" id="PTHR13604:SF0">
    <property type="entry name" value="ABASIC SITE PROCESSING PROTEIN HMCES"/>
    <property type="match status" value="1"/>
</dbReference>
<dbReference type="Pfam" id="PF02586">
    <property type="entry name" value="SRAP"/>
    <property type="match status" value="1"/>
</dbReference>
<evidence type="ECO:0000256" key="1">
    <source>
        <dbReference type="ARBA" id="ARBA00008136"/>
    </source>
</evidence>
<evidence type="ECO:0000313" key="9">
    <source>
        <dbReference type="EMBL" id="MBR7791279.1"/>
    </source>
</evidence>
<evidence type="ECO:0000256" key="5">
    <source>
        <dbReference type="ARBA" id="ARBA00023124"/>
    </source>
</evidence>
<dbReference type="EMBL" id="JAGSPK010000001">
    <property type="protein sequence ID" value="MBR7791279.1"/>
    <property type="molecule type" value="Genomic_DNA"/>
</dbReference>
<protein>
    <recommendedName>
        <fullName evidence="8">Abasic site processing protein</fullName>
        <ecNumber evidence="8">3.4.-.-</ecNumber>
    </recommendedName>
</protein>
<keyword evidence="3" id="KW-0227">DNA damage</keyword>
<accession>A0ABS5GXU3</accession>
<keyword evidence="5" id="KW-0190">Covalent protein-DNA linkage</keyword>
<evidence type="ECO:0000256" key="2">
    <source>
        <dbReference type="ARBA" id="ARBA00022670"/>
    </source>
</evidence>
<dbReference type="RefSeq" id="WP_212677480.1">
    <property type="nucleotide sequence ID" value="NZ_JAGSPK010000001.1"/>
</dbReference>
<evidence type="ECO:0000256" key="6">
    <source>
        <dbReference type="ARBA" id="ARBA00023125"/>
    </source>
</evidence>
<comment type="caution">
    <text evidence="9">The sequence shown here is derived from an EMBL/GenBank/DDBJ whole genome shotgun (WGS) entry which is preliminary data.</text>
</comment>
<proteinExistence type="inferred from homology"/>
<dbReference type="EC" id="3.4.-.-" evidence="8"/>
<dbReference type="Proteomes" id="UP000682982">
    <property type="component" value="Unassembled WGS sequence"/>
</dbReference>
<evidence type="ECO:0000256" key="7">
    <source>
        <dbReference type="ARBA" id="ARBA00023239"/>
    </source>
</evidence>
<evidence type="ECO:0000313" key="10">
    <source>
        <dbReference type="Proteomes" id="UP000682982"/>
    </source>
</evidence>
<dbReference type="Gene3D" id="3.90.1680.10">
    <property type="entry name" value="SOS response associated peptidase-like"/>
    <property type="match status" value="1"/>
</dbReference>
<name>A0ABS5GXU3_9BURK</name>
<keyword evidence="7" id="KW-0456">Lyase</keyword>
<organism evidence="9 10">
    <name type="scientific">Undibacterium rivi</name>
    <dbReference type="NCBI Taxonomy" id="2828729"/>
    <lineage>
        <taxon>Bacteria</taxon>
        <taxon>Pseudomonadati</taxon>
        <taxon>Pseudomonadota</taxon>
        <taxon>Betaproteobacteria</taxon>
        <taxon>Burkholderiales</taxon>
        <taxon>Oxalobacteraceae</taxon>
        <taxon>Undibacterium</taxon>
    </lineage>
</organism>
<evidence type="ECO:0000256" key="3">
    <source>
        <dbReference type="ARBA" id="ARBA00022763"/>
    </source>
</evidence>
<dbReference type="InterPro" id="IPR036590">
    <property type="entry name" value="SRAP-like"/>
</dbReference>
<keyword evidence="6" id="KW-0238">DNA-binding</keyword>
<dbReference type="SUPFAM" id="SSF143081">
    <property type="entry name" value="BB1717-like"/>
    <property type="match status" value="1"/>
</dbReference>
<evidence type="ECO:0000256" key="4">
    <source>
        <dbReference type="ARBA" id="ARBA00022801"/>
    </source>
</evidence>
<reference evidence="9 10" key="1">
    <citation type="submission" date="2021-04" db="EMBL/GenBank/DDBJ databases">
        <title>novel species isolated from subtropical streams in China.</title>
        <authorList>
            <person name="Lu H."/>
        </authorList>
    </citation>
    <scope>NUCLEOTIDE SEQUENCE [LARGE SCALE GENOMIC DNA]</scope>
    <source>
        <strain evidence="9 10">FT147W</strain>
    </source>
</reference>
<evidence type="ECO:0000256" key="8">
    <source>
        <dbReference type="RuleBase" id="RU364100"/>
    </source>
</evidence>
<gene>
    <name evidence="9" type="ORF">KDM87_01615</name>
</gene>
<keyword evidence="10" id="KW-1185">Reference proteome</keyword>
<sequence length="177" mass="20647">MQAYAAPIIRHSHHGEREVMLASYGMIPKEKMSTGAKRYSTMNARAETIGQLRTYAKPWREGMLCLVPMQHFFEPCYESGKAERWKIGLRNEADFAVAGIYKEWDEIEGAQKSYSFTQITINANDHPLMKRFHKPGDEKRSLVIVHRHHYDDWLSSKNPEFARSFFHCYPASEMDFP</sequence>
<keyword evidence="2 8" id="KW-0645">Protease</keyword>